<proteinExistence type="inferred from homology"/>
<evidence type="ECO:0000259" key="7">
    <source>
        <dbReference type="PROSITE" id="PS51296"/>
    </source>
</evidence>
<evidence type="ECO:0000256" key="5">
    <source>
        <dbReference type="ARBA" id="ARBA00034078"/>
    </source>
</evidence>
<organism evidence="8 9">
    <name type="scientific">Sphingobium fontiphilum</name>
    <dbReference type="NCBI Taxonomy" id="944425"/>
    <lineage>
        <taxon>Bacteria</taxon>
        <taxon>Pseudomonadati</taxon>
        <taxon>Pseudomonadota</taxon>
        <taxon>Alphaproteobacteria</taxon>
        <taxon>Sphingomonadales</taxon>
        <taxon>Sphingomonadaceae</taxon>
        <taxon>Sphingobium</taxon>
    </lineage>
</organism>
<dbReference type="InterPro" id="IPR036922">
    <property type="entry name" value="Rieske_2Fe-2S_sf"/>
</dbReference>
<keyword evidence="4" id="KW-0411">Iron-sulfur</keyword>
<keyword evidence="1" id="KW-0001">2Fe-2S</keyword>
<dbReference type="PROSITE" id="PS51296">
    <property type="entry name" value="RIESKE"/>
    <property type="match status" value="1"/>
</dbReference>
<accession>A0A7W6DD44</accession>
<dbReference type="Gene3D" id="2.102.10.10">
    <property type="entry name" value="Rieske [2Fe-2S] iron-sulphur domain"/>
    <property type="match status" value="1"/>
</dbReference>
<evidence type="ECO:0000256" key="1">
    <source>
        <dbReference type="ARBA" id="ARBA00022714"/>
    </source>
</evidence>
<dbReference type="Proteomes" id="UP000552757">
    <property type="component" value="Unassembled WGS sequence"/>
</dbReference>
<evidence type="ECO:0000256" key="4">
    <source>
        <dbReference type="ARBA" id="ARBA00023014"/>
    </source>
</evidence>
<gene>
    <name evidence="8" type="ORF">GGR44_000671</name>
</gene>
<sequence>MTETFHRVAQANEIADKSLRAFVVNGWPVLVARDEGKLFAVINRCTHQAASFTPDGRVRRGAVMCPLHGARFKLDSGECLGGAGYRPLMKFDLREDAEGWIEIAVPDEAPGAEHLPVTPLG</sequence>
<comment type="caution">
    <text evidence="8">The sequence shown here is derived from an EMBL/GenBank/DDBJ whole genome shotgun (WGS) entry which is preliminary data.</text>
</comment>
<feature type="domain" description="Rieske" evidence="7">
    <location>
        <begin position="5"/>
        <end position="102"/>
    </location>
</feature>
<comment type="similarity">
    <text evidence="6">Belongs to the bacterial ring-hydroxylating dioxygenase ferredoxin component family.</text>
</comment>
<evidence type="ECO:0000313" key="9">
    <source>
        <dbReference type="Proteomes" id="UP000552757"/>
    </source>
</evidence>
<dbReference type="RefSeq" id="WP_183954002.1">
    <property type="nucleotide sequence ID" value="NZ_JACIEB010000001.1"/>
</dbReference>
<reference evidence="8 9" key="1">
    <citation type="submission" date="2020-08" db="EMBL/GenBank/DDBJ databases">
        <title>Genomic Encyclopedia of Type Strains, Phase IV (KMG-IV): sequencing the most valuable type-strain genomes for metagenomic binning, comparative biology and taxonomic classification.</title>
        <authorList>
            <person name="Goeker M."/>
        </authorList>
    </citation>
    <scope>NUCLEOTIDE SEQUENCE [LARGE SCALE GENOMIC DNA]</scope>
    <source>
        <strain evidence="8 9">DSM 29348</strain>
    </source>
</reference>
<keyword evidence="9" id="KW-1185">Reference proteome</keyword>
<dbReference type="GO" id="GO:0046872">
    <property type="term" value="F:metal ion binding"/>
    <property type="evidence" value="ECO:0007669"/>
    <property type="project" value="UniProtKB-KW"/>
</dbReference>
<dbReference type="PANTHER" id="PTHR21496:SF0">
    <property type="entry name" value="RIESKE DOMAIN-CONTAINING PROTEIN"/>
    <property type="match status" value="1"/>
</dbReference>
<name>A0A7W6DD44_9SPHN</name>
<dbReference type="Pfam" id="PF00355">
    <property type="entry name" value="Rieske"/>
    <property type="match status" value="1"/>
</dbReference>
<dbReference type="AlphaFoldDB" id="A0A7W6DD44"/>
<dbReference type="InterPro" id="IPR017941">
    <property type="entry name" value="Rieske_2Fe-2S"/>
</dbReference>
<evidence type="ECO:0000313" key="8">
    <source>
        <dbReference type="EMBL" id="MBB3981040.1"/>
    </source>
</evidence>
<dbReference type="GO" id="GO:0051537">
    <property type="term" value="F:2 iron, 2 sulfur cluster binding"/>
    <property type="evidence" value="ECO:0007669"/>
    <property type="project" value="UniProtKB-KW"/>
</dbReference>
<comment type="cofactor">
    <cofactor evidence="5">
        <name>[2Fe-2S] cluster</name>
        <dbReference type="ChEBI" id="CHEBI:190135"/>
    </cofactor>
</comment>
<evidence type="ECO:0000256" key="6">
    <source>
        <dbReference type="ARBA" id="ARBA00038001"/>
    </source>
</evidence>
<evidence type="ECO:0000256" key="2">
    <source>
        <dbReference type="ARBA" id="ARBA00022723"/>
    </source>
</evidence>
<dbReference type="PANTHER" id="PTHR21496">
    <property type="entry name" value="FERREDOXIN-RELATED"/>
    <property type="match status" value="1"/>
</dbReference>
<evidence type="ECO:0000256" key="3">
    <source>
        <dbReference type="ARBA" id="ARBA00023004"/>
    </source>
</evidence>
<dbReference type="EMBL" id="JACIEB010000001">
    <property type="protein sequence ID" value="MBB3981040.1"/>
    <property type="molecule type" value="Genomic_DNA"/>
</dbReference>
<keyword evidence="2" id="KW-0479">Metal-binding</keyword>
<keyword evidence="3" id="KW-0408">Iron</keyword>
<dbReference type="SUPFAM" id="SSF50022">
    <property type="entry name" value="ISP domain"/>
    <property type="match status" value="1"/>
</dbReference>
<protein>
    <submittedName>
        <fullName evidence="8">Nitrite reductase/ring-hydroxylating ferredoxin subunit</fullName>
    </submittedName>
</protein>